<dbReference type="Gene3D" id="1.10.287.810">
    <property type="entry name" value="Mitochondrial import inner membrane translocase subunit tim13 like domains"/>
    <property type="match status" value="1"/>
</dbReference>
<name>A0A9E7HDX5_9LILI</name>
<evidence type="ECO:0000313" key="3">
    <source>
        <dbReference type="Proteomes" id="UP001055439"/>
    </source>
</evidence>
<dbReference type="Proteomes" id="UP001055439">
    <property type="component" value="Chromosome 8"/>
</dbReference>
<keyword evidence="3" id="KW-1185">Reference proteome</keyword>
<accession>A0A9E7HDX5</accession>
<sequence length="71" mass="8108">MDNSQELQSFLKQEGQKAMISQMVGKLTDQCRDKCIGGTPGNYGYPIHSIMLQAMKLGLKRFCRIFYRSCI</sequence>
<reference evidence="2" key="1">
    <citation type="submission" date="2022-05" db="EMBL/GenBank/DDBJ databases">
        <title>The Musa troglodytarum L. genome provides insights into the mechanism of non-climacteric behaviour and enrichment of carotenoids.</title>
        <authorList>
            <person name="Wang J."/>
        </authorList>
    </citation>
    <scope>NUCLEOTIDE SEQUENCE</scope>
    <source>
        <tissue evidence="2">Leaf</tissue>
    </source>
</reference>
<dbReference type="OrthoDB" id="344165at2759"/>
<proteinExistence type="predicted"/>
<dbReference type="InterPro" id="IPR004217">
    <property type="entry name" value="Tim10-like"/>
</dbReference>
<protein>
    <submittedName>
        <fullName evidence="2">Mitochondrial import inner membrane translocase subunit</fullName>
    </submittedName>
</protein>
<feature type="domain" description="Tim10-like" evidence="1">
    <location>
        <begin position="10"/>
        <end position="41"/>
    </location>
</feature>
<dbReference type="InterPro" id="IPR035427">
    <property type="entry name" value="Tim10-like_dom_sf"/>
</dbReference>
<dbReference type="Pfam" id="PF02953">
    <property type="entry name" value="zf-Tim10_DDP"/>
    <property type="match status" value="1"/>
</dbReference>
<gene>
    <name evidence="2" type="ORF">MUK42_07376</name>
</gene>
<dbReference type="AlphaFoldDB" id="A0A9E7HDX5"/>
<evidence type="ECO:0000259" key="1">
    <source>
        <dbReference type="Pfam" id="PF02953"/>
    </source>
</evidence>
<dbReference type="EMBL" id="CP097510">
    <property type="protein sequence ID" value="URE28284.1"/>
    <property type="molecule type" value="Genomic_DNA"/>
</dbReference>
<organism evidence="2 3">
    <name type="scientific">Musa troglodytarum</name>
    <name type="common">fe'i banana</name>
    <dbReference type="NCBI Taxonomy" id="320322"/>
    <lineage>
        <taxon>Eukaryota</taxon>
        <taxon>Viridiplantae</taxon>
        <taxon>Streptophyta</taxon>
        <taxon>Embryophyta</taxon>
        <taxon>Tracheophyta</taxon>
        <taxon>Spermatophyta</taxon>
        <taxon>Magnoliopsida</taxon>
        <taxon>Liliopsida</taxon>
        <taxon>Zingiberales</taxon>
        <taxon>Musaceae</taxon>
        <taxon>Musa</taxon>
    </lineage>
</organism>
<evidence type="ECO:0000313" key="2">
    <source>
        <dbReference type="EMBL" id="URE28284.1"/>
    </source>
</evidence>